<protein>
    <submittedName>
        <fullName evidence="1">Uncharacterized protein</fullName>
    </submittedName>
</protein>
<dbReference type="EMBL" id="JANAWD010000035">
    <property type="protein sequence ID" value="KAJ3489964.1"/>
    <property type="molecule type" value="Genomic_DNA"/>
</dbReference>
<organism evidence="1 2">
    <name type="scientific">Meripilus lineatus</name>
    <dbReference type="NCBI Taxonomy" id="2056292"/>
    <lineage>
        <taxon>Eukaryota</taxon>
        <taxon>Fungi</taxon>
        <taxon>Dikarya</taxon>
        <taxon>Basidiomycota</taxon>
        <taxon>Agaricomycotina</taxon>
        <taxon>Agaricomycetes</taxon>
        <taxon>Polyporales</taxon>
        <taxon>Meripilaceae</taxon>
        <taxon>Meripilus</taxon>
    </lineage>
</organism>
<gene>
    <name evidence="1" type="ORF">NLI96_g1733</name>
</gene>
<proteinExistence type="predicted"/>
<sequence length="112" mass="12687">MPRPRASDATRWQEVPTGPFDHRCEVLLGPAAWSSANLQQVIRDATQMLKFNGPTLVHTINNVSRDDEPNFARISFSSPFYAAQFVDAWNTCPLREYPVTDFPGVYARISQM</sequence>
<evidence type="ECO:0000313" key="1">
    <source>
        <dbReference type="EMBL" id="KAJ3489964.1"/>
    </source>
</evidence>
<dbReference type="AlphaFoldDB" id="A0AAD5V9Z0"/>
<name>A0AAD5V9Z0_9APHY</name>
<accession>A0AAD5V9Z0</accession>
<keyword evidence="2" id="KW-1185">Reference proteome</keyword>
<comment type="caution">
    <text evidence="1">The sequence shown here is derived from an EMBL/GenBank/DDBJ whole genome shotgun (WGS) entry which is preliminary data.</text>
</comment>
<reference evidence="1" key="1">
    <citation type="submission" date="2022-07" db="EMBL/GenBank/DDBJ databases">
        <title>Genome Sequence of Physisporinus lineatus.</title>
        <authorList>
            <person name="Buettner E."/>
        </authorList>
    </citation>
    <scope>NUCLEOTIDE SEQUENCE</scope>
    <source>
        <strain evidence="1">VT162</strain>
    </source>
</reference>
<dbReference type="Proteomes" id="UP001212997">
    <property type="component" value="Unassembled WGS sequence"/>
</dbReference>
<evidence type="ECO:0000313" key="2">
    <source>
        <dbReference type="Proteomes" id="UP001212997"/>
    </source>
</evidence>